<keyword evidence="3" id="KW-1185">Reference proteome</keyword>
<dbReference type="AlphaFoldDB" id="A0A8K0VXE5"/>
<keyword evidence="1" id="KW-0812">Transmembrane</keyword>
<evidence type="ECO:0000256" key="1">
    <source>
        <dbReference type="SAM" id="Phobius"/>
    </source>
</evidence>
<name>A0A8K0VXE5_9PLEO</name>
<evidence type="ECO:0000313" key="2">
    <source>
        <dbReference type="EMBL" id="KAH7086289.1"/>
    </source>
</evidence>
<organism evidence="2 3">
    <name type="scientific">Paraphoma chrysanthemicola</name>
    <dbReference type="NCBI Taxonomy" id="798071"/>
    <lineage>
        <taxon>Eukaryota</taxon>
        <taxon>Fungi</taxon>
        <taxon>Dikarya</taxon>
        <taxon>Ascomycota</taxon>
        <taxon>Pezizomycotina</taxon>
        <taxon>Dothideomycetes</taxon>
        <taxon>Pleosporomycetidae</taxon>
        <taxon>Pleosporales</taxon>
        <taxon>Pleosporineae</taxon>
        <taxon>Phaeosphaeriaceae</taxon>
        <taxon>Paraphoma</taxon>
    </lineage>
</organism>
<accession>A0A8K0VXE5</accession>
<reference evidence="2" key="1">
    <citation type="journal article" date="2021" name="Nat. Commun.">
        <title>Genetic determinants of endophytism in the Arabidopsis root mycobiome.</title>
        <authorList>
            <person name="Mesny F."/>
            <person name="Miyauchi S."/>
            <person name="Thiergart T."/>
            <person name="Pickel B."/>
            <person name="Atanasova L."/>
            <person name="Karlsson M."/>
            <person name="Huettel B."/>
            <person name="Barry K.W."/>
            <person name="Haridas S."/>
            <person name="Chen C."/>
            <person name="Bauer D."/>
            <person name="Andreopoulos W."/>
            <person name="Pangilinan J."/>
            <person name="LaButti K."/>
            <person name="Riley R."/>
            <person name="Lipzen A."/>
            <person name="Clum A."/>
            <person name="Drula E."/>
            <person name="Henrissat B."/>
            <person name="Kohler A."/>
            <person name="Grigoriev I.V."/>
            <person name="Martin F.M."/>
            <person name="Hacquard S."/>
        </authorList>
    </citation>
    <scope>NUCLEOTIDE SEQUENCE</scope>
    <source>
        <strain evidence="2">MPI-SDFR-AT-0120</strain>
    </source>
</reference>
<dbReference type="EMBL" id="JAGMVJ010000011">
    <property type="protein sequence ID" value="KAH7086289.1"/>
    <property type="molecule type" value="Genomic_DNA"/>
</dbReference>
<sequence length="79" mass="8503">MRVHGLVHGLVVLGVIPAAIIVTKALLVTRGYIGLMIARIRCIIRSTYFTKVTVLTGRSATCCGFVMLTITCPYFSAAC</sequence>
<keyword evidence="1" id="KW-0472">Membrane</keyword>
<keyword evidence="1" id="KW-1133">Transmembrane helix</keyword>
<protein>
    <submittedName>
        <fullName evidence="2">Uncharacterized protein</fullName>
    </submittedName>
</protein>
<feature type="transmembrane region" description="Helical" evidence="1">
    <location>
        <begin position="6"/>
        <end position="27"/>
    </location>
</feature>
<gene>
    <name evidence="2" type="ORF">FB567DRAFT_67180</name>
</gene>
<dbReference type="Proteomes" id="UP000813461">
    <property type="component" value="Unassembled WGS sequence"/>
</dbReference>
<comment type="caution">
    <text evidence="2">The sequence shown here is derived from an EMBL/GenBank/DDBJ whole genome shotgun (WGS) entry which is preliminary data.</text>
</comment>
<proteinExistence type="predicted"/>
<evidence type="ECO:0000313" key="3">
    <source>
        <dbReference type="Proteomes" id="UP000813461"/>
    </source>
</evidence>